<name>A0A7W7T6A2_9PSEU</name>
<keyword evidence="3" id="KW-1185">Reference proteome</keyword>
<dbReference type="EMBL" id="JACHJS010000001">
    <property type="protein sequence ID" value="MBB4967106.1"/>
    <property type="molecule type" value="Genomic_DNA"/>
</dbReference>
<dbReference type="SUPFAM" id="SSF51735">
    <property type="entry name" value="NAD(P)-binding Rossmann-fold domains"/>
    <property type="match status" value="1"/>
</dbReference>
<dbReference type="RefSeq" id="WP_184671536.1">
    <property type="nucleotide sequence ID" value="NZ_BAABAI010000037.1"/>
</dbReference>
<dbReference type="Proteomes" id="UP000542674">
    <property type="component" value="Unassembled WGS sequence"/>
</dbReference>
<dbReference type="InterPro" id="IPR036291">
    <property type="entry name" value="NAD(P)-bd_dom_sf"/>
</dbReference>
<dbReference type="Gene3D" id="3.40.50.720">
    <property type="entry name" value="NAD(P)-binding Rossmann-like Domain"/>
    <property type="match status" value="1"/>
</dbReference>
<gene>
    <name evidence="2" type="ORF">F4559_004465</name>
</gene>
<comment type="caution">
    <text evidence="2">The sequence shown here is derived from an EMBL/GenBank/DDBJ whole genome shotgun (WGS) entry which is preliminary data.</text>
</comment>
<dbReference type="AlphaFoldDB" id="A0A7W7T6A2"/>
<evidence type="ECO:0000313" key="3">
    <source>
        <dbReference type="Proteomes" id="UP000542674"/>
    </source>
</evidence>
<dbReference type="PANTHER" id="PTHR43245">
    <property type="entry name" value="BIFUNCTIONAL POLYMYXIN RESISTANCE PROTEIN ARNA"/>
    <property type="match status" value="1"/>
</dbReference>
<evidence type="ECO:0000313" key="2">
    <source>
        <dbReference type="EMBL" id="MBB4967106.1"/>
    </source>
</evidence>
<dbReference type="InterPro" id="IPR001509">
    <property type="entry name" value="Epimerase_deHydtase"/>
</dbReference>
<evidence type="ECO:0000259" key="1">
    <source>
        <dbReference type="Pfam" id="PF01370"/>
    </source>
</evidence>
<dbReference type="Pfam" id="PF01370">
    <property type="entry name" value="Epimerase"/>
    <property type="match status" value="1"/>
</dbReference>
<protein>
    <submittedName>
        <fullName evidence="2">Nucleoside-diphosphate-sugar epimerase</fullName>
    </submittedName>
</protein>
<sequence length="335" mass="36275">MRIVVTGATGNVGTALLRRLAAGPDVRVHGVSRRRPDPVEPYAGVDWTPVDLAREGAEEVLSGVFADADAVVHLAWKIQPGRDETALFRTNVAGSDRVFHAAVAAGVRHLVHLSSVGAYSPAVKDRPKDETWPTDGVRTSAYSRHKAAVERILDGLERDHPDLVVSRVRPGLILQPEAASELRDYFLGPLVPTWLFRTRVPLVPLPDNLVLQFVHADDVADALALLVRERIGGAVNLAAEPVLTPRDLAAALGGRRVPLSPSVLRFLVGLTWRLRLHPSPPGWLDLALTTPVLDTTKARDLGWKPRHDARSTLRALVKAMGVQAAHKGSPPLDKG</sequence>
<feature type="domain" description="NAD-dependent epimerase/dehydratase" evidence="1">
    <location>
        <begin position="3"/>
        <end position="237"/>
    </location>
</feature>
<organism evidence="2 3">
    <name type="scientific">Saccharothrix violaceirubra</name>
    <dbReference type="NCBI Taxonomy" id="413306"/>
    <lineage>
        <taxon>Bacteria</taxon>
        <taxon>Bacillati</taxon>
        <taxon>Actinomycetota</taxon>
        <taxon>Actinomycetes</taxon>
        <taxon>Pseudonocardiales</taxon>
        <taxon>Pseudonocardiaceae</taxon>
        <taxon>Saccharothrix</taxon>
    </lineage>
</organism>
<accession>A0A7W7T6A2</accession>
<proteinExistence type="predicted"/>
<dbReference type="PANTHER" id="PTHR43245:SF52">
    <property type="entry name" value="NAD-DEPENDENT EPIMERASE_DEHYDRATASE"/>
    <property type="match status" value="1"/>
</dbReference>
<reference evidence="2 3" key="1">
    <citation type="submission" date="2020-08" db="EMBL/GenBank/DDBJ databases">
        <title>Sequencing the genomes of 1000 actinobacteria strains.</title>
        <authorList>
            <person name="Klenk H.-P."/>
        </authorList>
    </citation>
    <scope>NUCLEOTIDE SEQUENCE [LARGE SCALE GENOMIC DNA]</scope>
    <source>
        <strain evidence="2 3">DSM 45084</strain>
    </source>
</reference>
<dbReference type="InterPro" id="IPR050177">
    <property type="entry name" value="Lipid_A_modif_metabolic_enz"/>
</dbReference>